<proteinExistence type="inferred from homology"/>
<keyword evidence="11 14" id="KW-0472">Membrane</keyword>
<keyword evidence="10 13" id="KW-0503">Monooxygenase</keyword>
<dbReference type="FunFam" id="1.10.630.10:FF:000026">
    <property type="entry name" value="Cytochrome P450 82C4"/>
    <property type="match status" value="1"/>
</dbReference>
<feature type="binding site" description="axial binding residue" evidence="12">
    <location>
        <position position="468"/>
    </location>
    <ligand>
        <name>heme</name>
        <dbReference type="ChEBI" id="CHEBI:30413"/>
    </ligand>
    <ligandPart>
        <name>Fe</name>
        <dbReference type="ChEBI" id="CHEBI:18248"/>
    </ligandPart>
</feature>
<comment type="similarity">
    <text evidence="3 13">Belongs to the cytochrome P450 family.</text>
</comment>
<evidence type="ECO:0000313" key="16">
    <source>
        <dbReference type="Proteomes" id="UP000029981"/>
    </source>
</evidence>
<evidence type="ECO:0000256" key="5">
    <source>
        <dbReference type="ARBA" id="ARBA00022692"/>
    </source>
</evidence>
<dbReference type="Proteomes" id="UP000029981">
    <property type="component" value="Chromosome 3"/>
</dbReference>
<feature type="transmembrane region" description="Helical" evidence="14">
    <location>
        <begin position="12"/>
        <end position="35"/>
    </location>
</feature>
<dbReference type="GO" id="GO:0016705">
    <property type="term" value="F:oxidoreductase activity, acting on paired donors, with incorporation or reduction of molecular oxygen"/>
    <property type="evidence" value="ECO:0007669"/>
    <property type="project" value="InterPro"/>
</dbReference>
<evidence type="ECO:0000256" key="14">
    <source>
        <dbReference type="SAM" id="Phobius"/>
    </source>
</evidence>
<dbReference type="InterPro" id="IPR036396">
    <property type="entry name" value="Cyt_P450_sf"/>
</dbReference>
<dbReference type="AlphaFoldDB" id="A0A0A0LDQ7"/>
<evidence type="ECO:0000256" key="9">
    <source>
        <dbReference type="ARBA" id="ARBA00023004"/>
    </source>
</evidence>
<evidence type="ECO:0000256" key="8">
    <source>
        <dbReference type="ARBA" id="ARBA00023002"/>
    </source>
</evidence>
<dbReference type="SUPFAM" id="SSF48264">
    <property type="entry name" value="Cytochrome P450"/>
    <property type="match status" value="1"/>
</dbReference>
<accession>A0A0A0LDQ7</accession>
<dbReference type="PROSITE" id="PS00086">
    <property type="entry name" value="CYTOCHROME_P450"/>
    <property type="match status" value="1"/>
</dbReference>
<keyword evidence="9 12" id="KW-0408">Iron</keyword>
<name>A0A0A0LDQ7_CUCSA</name>
<dbReference type="OrthoDB" id="538795at2759"/>
<dbReference type="GO" id="GO:0020037">
    <property type="term" value="F:heme binding"/>
    <property type="evidence" value="ECO:0007669"/>
    <property type="project" value="InterPro"/>
</dbReference>
<evidence type="ECO:0000256" key="7">
    <source>
        <dbReference type="ARBA" id="ARBA00022989"/>
    </source>
</evidence>
<comment type="cofactor">
    <cofactor evidence="1 12">
        <name>heme</name>
        <dbReference type="ChEBI" id="CHEBI:30413"/>
    </cofactor>
</comment>
<evidence type="ECO:0000256" key="12">
    <source>
        <dbReference type="PIRSR" id="PIRSR602401-1"/>
    </source>
</evidence>
<dbReference type="Pfam" id="PF00067">
    <property type="entry name" value="p450"/>
    <property type="match status" value="1"/>
</dbReference>
<organism evidence="15 16">
    <name type="scientific">Cucumis sativus</name>
    <name type="common">Cucumber</name>
    <dbReference type="NCBI Taxonomy" id="3659"/>
    <lineage>
        <taxon>Eukaryota</taxon>
        <taxon>Viridiplantae</taxon>
        <taxon>Streptophyta</taxon>
        <taxon>Embryophyta</taxon>
        <taxon>Tracheophyta</taxon>
        <taxon>Spermatophyta</taxon>
        <taxon>Magnoliopsida</taxon>
        <taxon>eudicotyledons</taxon>
        <taxon>Gunneridae</taxon>
        <taxon>Pentapetalae</taxon>
        <taxon>rosids</taxon>
        <taxon>fabids</taxon>
        <taxon>Cucurbitales</taxon>
        <taxon>Cucurbitaceae</taxon>
        <taxon>Benincaseae</taxon>
        <taxon>Cucumis</taxon>
    </lineage>
</organism>
<sequence>MEPLFALVSSPHTGVGIMMAVFLFILFSFVLFRILSSSQHGKKLQPPEAGGAWPVIGHLHLLGGSEPQHKVLAAMADAHGPIFTLKLGMHRAVVVSNWEIAKECFTTNDRIFASRPKLTASKLLGYNNSMFAFSEYGPYWRHMRKIAVHGLLASHYMKQQLQLILESEIQSSVGKLYDLWANHTKRSEQALLLVEMNTWFQDITLNTMFRMVVGKRFSTDMEGSGNQDYRKVFRDFVKFFADFVPADSFPFLSWLDLGGYEKAMKKTSEALDEVLDKWIKEKKNNSGDHQQDFMDILLSAVEVDEELSDYDGDSVVKANSLSMILAGSDTTAATMIWALSLLVNNEEALKKVQLELEEKVGRQRKVKATDLNDLIYLQAIVKETLRLYPAGPLSVPHESTEDCNILGYSISAGTRLIVNLQKLQRDPLVWKDPNEFKPERFLTGTKDLDFKGLNNPQLIPFGSGRRACPGLSLALEIMPLTLANLINGFEIGRPSKELINMEEYFELISVRKVPLQVVLTPRLSAQDYK</sequence>
<reference evidence="15 16" key="3">
    <citation type="journal article" date="2010" name="BMC Genomics">
        <title>Transcriptome sequencing and comparative analysis of cucumber flowers with different sex types.</title>
        <authorList>
            <person name="Guo S."/>
            <person name="Zheng Y."/>
            <person name="Joung J.G."/>
            <person name="Liu S."/>
            <person name="Zhang Z."/>
            <person name="Crasta O.R."/>
            <person name="Sobral B.W."/>
            <person name="Xu Y."/>
            <person name="Huang S."/>
            <person name="Fei Z."/>
        </authorList>
    </citation>
    <scope>NUCLEOTIDE SEQUENCE [LARGE SCALE GENOMIC DNA]</scope>
    <source>
        <strain evidence="16">cv. 9930</strain>
    </source>
</reference>
<evidence type="ECO:0000256" key="10">
    <source>
        <dbReference type="ARBA" id="ARBA00023033"/>
    </source>
</evidence>
<keyword evidence="16" id="KW-1185">Reference proteome</keyword>
<dbReference type="GO" id="GO:0004497">
    <property type="term" value="F:monooxygenase activity"/>
    <property type="evidence" value="ECO:0000318"/>
    <property type="project" value="GO_Central"/>
</dbReference>
<comment type="subcellular location">
    <subcellularLocation>
        <location evidence="2">Membrane</location>
    </subcellularLocation>
</comment>
<gene>
    <name evidence="15" type="ORF">Csa_3G853160</name>
</gene>
<dbReference type="KEGG" id="csv:101212735"/>
<dbReference type="PANTHER" id="PTHR47947:SF26">
    <property type="entry name" value="CYTOCHROME P450"/>
    <property type="match status" value="1"/>
</dbReference>
<reference evidence="15 16" key="2">
    <citation type="journal article" date="2009" name="PLoS ONE">
        <title>An integrated genetic and cytogenetic map of the cucumber genome.</title>
        <authorList>
            <person name="Ren Y."/>
            <person name="Zhang Z."/>
            <person name="Liu J."/>
            <person name="Staub J.E."/>
            <person name="Han Y."/>
            <person name="Cheng Z."/>
            <person name="Li X."/>
            <person name="Lu J."/>
            <person name="Miao H."/>
            <person name="Kang H."/>
            <person name="Xie B."/>
            <person name="Gu X."/>
            <person name="Wang X."/>
            <person name="Du Y."/>
            <person name="Jin W."/>
            <person name="Huang S."/>
        </authorList>
    </citation>
    <scope>NUCLEOTIDE SEQUENCE [LARGE SCALE GENOMIC DNA]</scope>
    <source>
        <strain evidence="16">cv. 9930</strain>
    </source>
</reference>
<dbReference type="InterPro" id="IPR002401">
    <property type="entry name" value="Cyt_P450_E_grp-I"/>
</dbReference>
<dbReference type="SMR" id="A0A0A0LDQ7"/>
<evidence type="ECO:0000256" key="11">
    <source>
        <dbReference type="ARBA" id="ARBA00023136"/>
    </source>
</evidence>
<reference evidence="15 16" key="1">
    <citation type="journal article" date="2009" name="Nat. Genet.">
        <title>The genome of the cucumber, Cucumis sativus L.</title>
        <authorList>
            <person name="Huang S."/>
            <person name="Li R."/>
            <person name="Zhang Z."/>
            <person name="Li L."/>
            <person name="Gu X."/>
            <person name="Fan W."/>
            <person name="Lucas W.J."/>
            <person name="Wang X."/>
            <person name="Xie B."/>
            <person name="Ni P."/>
            <person name="Ren Y."/>
            <person name="Zhu H."/>
            <person name="Li J."/>
            <person name="Lin K."/>
            <person name="Jin W."/>
            <person name="Fei Z."/>
            <person name="Li G."/>
            <person name="Staub J."/>
            <person name="Kilian A."/>
            <person name="van der Vossen E.A."/>
            <person name="Wu Y."/>
            <person name="Guo J."/>
            <person name="He J."/>
            <person name="Jia Z."/>
            <person name="Ren Y."/>
            <person name="Tian G."/>
            <person name="Lu Y."/>
            <person name="Ruan J."/>
            <person name="Qian W."/>
            <person name="Wang M."/>
            <person name="Huang Q."/>
            <person name="Li B."/>
            <person name="Xuan Z."/>
            <person name="Cao J."/>
            <person name="Asan"/>
            <person name="Wu Z."/>
            <person name="Zhang J."/>
            <person name="Cai Q."/>
            <person name="Bai Y."/>
            <person name="Zhao B."/>
            <person name="Han Y."/>
            <person name="Li Y."/>
            <person name="Li X."/>
            <person name="Wang S."/>
            <person name="Shi Q."/>
            <person name="Liu S."/>
            <person name="Cho W.K."/>
            <person name="Kim J.Y."/>
            <person name="Xu Y."/>
            <person name="Heller-Uszynska K."/>
            <person name="Miao H."/>
            <person name="Cheng Z."/>
            <person name="Zhang S."/>
            <person name="Wu J."/>
            <person name="Yang Y."/>
            <person name="Kang H."/>
            <person name="Li M."/>
            <person name="Liang H."/>
            <person name="Ren X."/>
            <person name="Shi Z."/>
            <person name="Wen M."/>
            <person name="Jian M."/>
            <person name="Yang H."/>
            <person name="Zhang G."/>
            <person name="Yang Z."/>
            <person name="Chen R."/>
            <person name="Liu S."/>
            <person name="Li J."/>
            <person name="Ma L."/>
            <person name="Liu H."/>
            <person name="Zhou Y."/>
            <person name="Zhao J."/>
            <person name="Fang X."/>
            <person name="Li G."/>
            <person name="Fang L."/>
            <person name="Li Y."/>
            <person name="Liu D."/>
            <person name="Zheng H."/>
            <person name="Zhang Y."/>
            <person name="Qin N."/>
            <person name="Li Z."/>
            <person name="Yang G."/>
            <person name="Yang S."/>
            <person name="Bolund L."/>
            <person name="Kristiansen K."/>
            <person name="Zheng H."/>
            <person name="Li S."/>
            <person name="Zhang X."/>
            <person name="Yang H."/>
            <person name="Wang J."/>
            <person name="Sun R."/>
            <person name="Zhang B."/>
            <person name="Jiang S."/>
            <person name="Wang J."/>
            <person name="Du Y."/>
            <person name="Li S."/>
        </authorList>
    </citation>
    <scope>NUCLEOTIDE SEQUENCE [LARGE SCALE GENOMIC DNA]</scope>
    <source>
        <strain evidence="16">cv. 9930</strain>
    </source>
</reference>
<keyword evidence="5 14" id="KW-0812">Transmembrane</keyword>
<dbReference type="InterPro" id="IPR050651">
    <property type="entry name" value="Plant_Cytochrome_P450_Monoox"/>
</dbReference>
<evidence type="ECO:0000256" key="6">
    <source>
        <dbReference type="ARBA" id="ARBA00022723"/>
    </source>
</evidence>
<keyword evidence="7 14" id="KW-1133">Transmembrane helix</keyword>
<evidence type="ECO:0000256" key="4">
    <source>
        <dbReference type="ARBA" id="ARBA00022617"/>
    </source>
</evidence>
<protein>
    <recommendedName>
        <fullName evidence="17">Cytochrome P450</fullName>
    </recommendedName>
</protein>
<dbReference type="PRINTS" id="PR00463">
    <property type="entry name" value="EP450I"/>
</dbReference>
<reference evidence="15 16" key="4">
    <citation type="journal article" date="2011" name="BMC Genomics">
        <title>RNA-Seq improves annotation of protein-coding genes in the cucumber genome.</title>
        <authorList>
            <person name="Li Z."/>
            <person name="Zhang Z."/>
            <person name="Yan P."/>
            <person name="Huang S."/>
            <person name="Fei Z."/>
            <person name="Lin K."/>
        </authorList>
    </citation>
    <scope>NUCLEOTIDE SEQUENCE [LARGE SCALE GENOMIC DNA]</scope>
    <source>
        <strain evidence="16">cv. 9930</strain>
    </source>
</reference>
<evidence type="ECO:0000256" key="2">
    <source>
        <dbReference type="ARBA" id="ARBA00004370"/>
    </source>
</evidence>
<evidence type="ECO:0000256" key="13">
    <source>
        <dbReference type="RuleBase" id="RU000461"/>
    </source>
</evidence>
<dbReference type="eggNOG" id="KOG0156">
    <property type="taxonomic scope" value="Eukaryota"/>
</dbReference>
<dbReference type="InterPro" id="IPR017972">
    <property type="entry name" value="Cyt_P450_CS"/>
</dbReference>
<dbReference type="STRING" id="3659.A0A0A0LDQ7"/>
<dbReference type="Gene3D" id="1.10.630.10">
    <property type="entry name" value="Cytochrome P450"/>
    <property type="match status" value="1"/>
</dbReference>
<dbReference type="Gramene" id="KGN59918">
    <property type="protein sequence ID" value="KGN59918"/>
    <property type="gene ID" value="Csa_3G853160"/>
</dbReference>
<dbReference type="InterPro" id="IPR001128">
    <property type="entry name" value="Cyt_P450"/>
</dbReference>
<dbReference type="GO" id="GO:0016020">
    <property type="term" value="C:membrane"/>
    <property type="evidence" value="ECO:0007669"/>
    <property type="project" value="UniProtKB-SubCell"/>
</dbReference>
<dbReference type="PRINTS" id="PR00385">
    <property type="entry name" value="P450"/>
</dbReference>
<dbReference type="PANTHER" id="PTHR47947">
    <property type="entry name" value="CYTOCHROME P450 82C3-RELATED"/>
    <property type="match status" value="1"/>
</dbReference>
<keyword evidence="4 12" id="KW-0349">Heme</keyword>
<evidence type="ECO:0000256" key="3">
    <source>
        <dbReference type="ARBA" id="ARBA00010617"/>
    </source>
</evidence>
<dbReference type="GO" id="GO:0005506">
    <property type="term" value="F:iron ion binding"/>
    <property type="evidence" value="ECO:0007669"/>
    <property type="project" value="InterPro"/>
</dbReference>
<dbReference type="OMA" id="KGGEDFM"/>
<evidence type="ECO:0008006" key="17">
    <source>
        <dbReference type="Google" id="ProtNLM"/>
    </source>
</evidence>
<evidence type="ECO:0000256" key="1">
    <source>
        <dbReference type="ARBA" id="ARBA00001971"/>
    </source>
</evidence>
<keyword evidence="6 12" id="KW-0479">Metal-binding</keyword>
<dbReference type="EMBL" id="CM002924">
    <property type="protein sequence ID" value="KGN59918.1"/>
    <property type="molecule type" value="Genomic_DNA"/>
</dbReference>
<keyword evidence="8 13" id="KW-0560">Oxidoreductase</keyword>
<evidence type="ECO:0000313" key="15">
    <source>
        <dbReference type="EMBL" id="KGN59918.1"/>
    </source>
</evidence>